<name>A0A0F8Z2A6_9ZZZZ</name>
<evidence type="ECO:0000313" key="1">
    <source>
        <dbReference type="EMBL" id="KKK60554.1"/>
    </source>
</evidence>
<dbReference type="AlphaFoldDB" id="A0A0F8Z2A6"/>
<comment type="caution">
    <text evidence="1">The sequence shown here is derived from an EMBL/GenBank/DDBJ whole genome shotgun (WGS) entry which is preliminary data.</text>
</comment>
<reference evidence="1" key="1">
    <citation type="journal article" date="2015" name="Nature">
        <title>Complex archaea that bridge the gap between prokaryotes and eukaryotes.</title>
        <authorList>
            <person name="Spang A."/>
            <person name="Saw J.H."/>
            <person name="Jorgensen S.L."/>
            <person name="Zaremba-Niedzwiedzka K."/>
            <person name="Martijn J."/>
            <person name="Lind A.E."/>
            <person name="van Eijk R."/>
            <person name="Schleper C."/>
            <person name="Guy L."/>
            <person name="Ettema T.J."/>
        </authorList>
    </citation>
    <scope>NUCLEOTIDE SEQUENCE</scope>
</reference>
<protein>
    <submittedName>
        <fullName evidence="1">Uncharacterized protein</fullName>
    </submittedName>
</protein>
<sequence>MKSMYDEDFALKRVKDAERAYDEERKNEKISTTGEETYDTTRYVPTRQTRGYIKLRITLWRPILKDVSTI</sequence>
<organism evidence="1">
    <name type="scientific">marine sediment metagenome</name>
    <dbReference type="NCBI Taxonomy" id="412755"/>
    <lineage>
        <taxon>unclassified sequences</taxon>
        <taxon>metagenomes</taxon>
        <taxon>ecological metagenomes</taxon>
    </lineage>
</organism>
<dbReference type="EMBL" id="LAZR01062911">
    <property type="protein sequence ID" value="KKK60554.1"/>
    <property type="molecule type" value="Genomic_DNA"/>
</dbReference>
<proteinExistence type="predicted"/>
<accession>A0A0F8Z2A6</accession>
<gene>
    <name evidence="1" type="ORF">LCGC14_3023200</name>
</gene>